<dbReference type="InterPro" id="IPR011009">
    <property type="entry name" value="Kinase-like_dom_sf"/>
</dbReference>
<organism evidence="9 10">
    <name type="scientific">Rhizophagus irregularis (strain DAOM 181602 / DAOM 197198 / MUCL 43194)</name>
    <name type="common">Arbuscular mycorrhizal fungus</name>
    <name type="synonym">Glomus intraradices</name>
    <dbReference type="NCBI Taxonomy" id="747089"/>
    <lineage>
        <taxon>Eukaryota</taxon>
        <taxon>Fungi</taxon>
        <taxon>Fungi incertae sedis</taxon>
        <taxon>Mucoromycota</taxon>
        <taxon>Glomeromycotina</taxon>
        <taxon>Glomeromycetes</taxon>
        <taxon>Glomerales</taxon>
        <taxon>Glomeraceae</taxon>
        <taxon>Rhizophagus</taxon>
    </lineage>
</organism>
<dbReference type="InterPro" id="IPR000719">
    <property type="entry name" value="Prot_kinase_dom"/>
</dbReference>
<dbReference type="Pfam" id="PF00069">
    <property type="entry name" value="Pkinase"/>
    <property type="match status" value="1"/>
</dbReference>
<evidence type="ECO:0000313" key="9">
    <source>
        <dbReference type="EMBL" id="POG82218.1"/>
    </source>
</evidence>
<feature type="domain" description="Protein kinase" evidence="8">
    <location>
        <begin position="1"/>
        <end position="51"/>
    </location>
</feature>
<evidence type="ECO:0000256" key="7">
    <source>
        <dbReference type="PIRSR" id="PIRSR630616-3"/>
    </source>
</evidence>
<keyword evidence="10" id="KW-1185">Reference proteome</keyword>
<dbReference type="SUPFAM" id="SSF56112">
    <property type="entry name" value="Protein kinase-like (PK-like)"/>
    <property type="match status" value="1"/>
</dbReference>
<dbReference type="Gene3D" id="1.10.510.10">
    <property type="entry name" value="Transferase(Phosphotransferase) domain 1"/>
    <property type="match status" value="1"/>
</dbReference>
<dbReference type="Proteomes" id="UP000018888">
    <property type="component" value="Unassembled WGS sequence"/>
</dbReference>
<keyword evidence="1" id="KW-0723">Serine/threonine-protein kinase</keyword>
<proteinExistence type="predicted"/>
<accession>A0A2P4QXB4</accession>
<evidence type="ECO:0000256" key="2">
    <source>
        <dbReference type="ARBA" id="ARBA00022679"/>
    </source>
</evidence>
<evidence type="ECO:0000256" key="5">
    <source>
        <dbReference type="ARBA" id="ARBA00022840"/>
    </source>
</evidence>
<sequence>MPKMENCISIGPFTEHKAASYISQIADALVYLQKKKVIHRVMKPENILLPR</sequence>
<name>A0A2P4QXB4_RHIID</name>
<evidence type="ECO:0000256" key="1">
    <source>
        <dbReference type="ARBA" id="ARBA00022527"/>
    </source>
</evidence>
<feature type="cross-link" description="Glycyl lysine isopeptide (Lys-Gly) (interchain with G-Cter in SUMO2)" evidence="7">
    <location>
        <position position="43"/>
    </location>
</feature>
<keyword evidence="4" id="KW-0418">Kinase</keyword>
<evidence type="ECO:0000256" key="6">
    <source>
        <dbReference type="PIRSR" id="PIRSR630616-2"/>
    </source>
</evidence>
<protein>
    <recommendedName>
        <fullName evidence="8">Protein kinase domain-containing protein</fullName>
    </recommendedName>
</protein>
<dbReference type="EMBL" id="AUPC02000006">
    <property type="protein sequence ID" value="POG82218.1"/>
    <property type="molecule type" value="Genomic_DNA"/>
</dbReference>
<gene>
    <name evidence="9" type="ORF">GLOIN_2v1500014</name>
</gene>
<reference evidence="9 10" key="2">
    <citation type="journal article" date="2018" name="New Phytol.">
        <title>High intraspecific genome diversity in the model arbuscular mycorrhizal symbiont Rhizophagus irregularis.</title>
        <authorList>
            <person name="Chen E.C.H."/>
            <person name="Morin E."/>
            <person name="Beaudet D."/>
            <person name="Noel J."/>
            <person name="Yildirir G."/>
            <person name="Ndikumana S."/>
            <person name="Charron P."/>
            <person name="St-Onge C."/>
            <person name="Giorgi J."/>
            <person name="Kruger M."/>
            <person name="Marton T."/>
            <person name="Ropars J."/>
            <person name="Grigoriev I.V."/>
            <person name="Hainaut M."/>
            <person name="Henrissat B."/>
            <person name="Roux C."/>
            <person name="Martin F."/>
            <person name="Corradi N."/>
        </authorList>
    </citation>
    <scope>NUCLEOTIDE SEQUENCE [LARGE SCALE GENOMIC DNA]</scope>
    <source>
        <strain evidence="9 10">DAOM 197198</strain>
    </source>
</reference>
<dbReference type="AlphaFoldDB" id="A0A2P4QXB4"/>
<dbReference type="PANTHER" id="PTHR24350">
    <property type="entry name" value="SERINE/THREONINE-PROTEIN KINASE IAL-RELATED"/>
    <property type="match status" value="1"/>
</dbReference>
<keyword evidence="3 6" id="KW-0547">Nucleotide-binding</keyword>
<evidence type="ECO:0000313" key="10">
    <source>
        <dbReference type="Proteomes" id="UP000018888"/>
    </source>
</evidence>
<evidence type="ECO:0000259" key="8">
    <source>
        <dbReference type="PROSITE" id="PS50011"/>
    </source>
</evidence>
<keyword evidence="5 6" id="KW-0067">ATP-binding</keyword>
<evidence type="ECO:0000256" key="3">
    <source>
        <dbReference type="ARBA" id="ARBA00022741"/>
    </source>
</evidence>
<comment type="caution">
    <text evidence="9">The sequence shown here is derived from an EMBL/GenBank/DDBJ whole genome shotgun (WGS) entry which is preliminary data.</text>
</comment>
<feature type="binding site" evidence="6">
    <location>
        <begin position="45"/>
        <end position="46"/>
    </location>
    <ligand>
        <name>ATP</name>
        <dbReference type="ChEBI" id="CHEBI:30616"/>
    </ligand>
</feature>
<dbReference type="GO" id="GO:0004674">
    <property type="term" value="F:protein serine/threonine kinase activity"/>
    <property type="evidence" value="ECO:0007669"/>
    <property type="project" value="UniProtKB-KW"/>
</dbReference>
<reference evidence="9 10" key="1">
    <citation type="journal article" date="2013" name="Proc. Natl. Acad. Sci. U.S.A.">
        <title>Genome of an arbuscular mycorrhizal fungus provides insight into the oldest plant symbiosis.</title>
        <authorList>
            <person name="Tisserant E."/>
            <person name="Malbreil M."/>
            <person name="Kuo A."/>
            <person name="Kohler A."/>
            <person name="Symeonidi A."/>
            <person name="Balestrini R."/>
            <person name="Charron P."/>
            <person name="Duensing N."/>
            <person name="Frei Dit Frey N."/>
            <person name="Gianinazzi-Pearson V."/>
            <person name="Gilbert L.B."/>
            <person name="Handa Y."/>
            <person name="Herr J.R."/>
            <person name="Hijri M."/>
            <person name="Koul R."/>
            <person name="Kawaguchi M."/>
            <person name="Krajinski F."/>
            <person name="Lammers P.J."/>
            <person name="Masclaux F.G."/>
            <person name="Murat C."/>
            <person name="Morin E."/>
            <person name="Ndikumana S."/>
            <person name="Pagni M."/>
            <person name="Petitpierre D."/>
            <person name="Requena N."/>
            <person name="Rosikiewicz P."/>
            <person name="Riley R."/>
            <person name="Saito K."/>
            <person name="San Clemente H."/>
            <person name="Shapiro H."/>
            <person name="van Tuinen D."/>
            <person name="Becard G."/>
            <person name="Bonfante P."/>
            <person name="Paszkowski U."/>
            <person name="Shachar-Hill Y.Y."/>
            <person name="Tuskan G.A."/>
            <person name="Young P.W."/>
            <person name="Sanders I.R."/>
            <person name="Henrissat B."/>
            <person name="Rensing S.A."/>
            <person name="Grigoriev I.V."/>
            <person name="Corradi N."/>
            <person name="Roux C."/>
            <person name="Martin F."/>
        </authorList>
    </citation>
    <scope>NUCLEOTIDE SEQUENCE [LARGE SCALE GENOMIC DNA]</scope>
    <source>
        <strain evidence="9 10">DAOM 197198</strain>
    </source>
</reference>
<evidence type="ECO:0000256" key="4">
    <source>
        <dbReference type="ARBA" id="ARBA00022777"/>
    </source>
</evidence>
<dbReference type="PROSITE" id="PS50011">
    <property type="entry name" value="PROTEIN_KINASE_DOM"/>
    <property type="match status" value="1"/>
</dbReference>
<dbReference type="GO" id="GO:0005524">
    <property type="term" value="F:ATP binding"/>
    <property type="evidence" value="ECO:0007669"/>
    <property type="project" value="UniProtKB-KW"/>
</dbReference>
<keyword evidence="2" id="KW-0808">Transferase</keyword>
<dbReference type="InterPro" id="IPR030616">
    <property type="entry name" value="Aur-like"/>
</dbReference>